<dbReference type="Proteomes" id="UP001595698">
    <property type="component" value="Unassembled WGS sequence"/>
</dbReference>
<keyword evidence="2" id="KW-1185">Reference proteome</keyword>
<accession>A0ABV8FG86</accession>
<name>A0ABV8FG86_9ACTN</name>
<dbReference type="EMBL" id="JBHSBC010000056">
    <property type="protein sequence ID" value="MFC3986493.1"/>
    <property type="molecule type" value="Genomic_DNA"/>
</dbReference>
<proteinExistence type="predicted"/>
<evidence type="ECO:0000313" key="1">
    <source>
        <dbReference type="EMBL" id="MFC3986493.1"/>
    </source>
</evidence>
<sequence>MINPGLLSSMWERNAQYWATTDPGGAESPLPVRRPVLPSWTFGEADVALEDKTLERLALLTAECGSSWAAACEAFGPYSFAREFFASQPPKVERLARERRRWQMLRHQWPVMSRVKASYHRRRRNHRG</sequence>
<evidence type="ECO:0000313" key="2">
    <source>
        <dbReference type="Proteomes" id="UP001595698"/>
    </source>
</evidence>
<dbReference type="RefSeq" id="WP_386196776.1">
    <property type="nucleotide sequence ID" value="NZ_JBHSBC010000056.1"/>
</dbReference>
<organism evidence="1 2">
    <name type="scientific">Streptosporangium jomthongense</name>
    <dbReference type="NCBI Taxonomy" id="1193683"/>
    <lineage>
        <taxon>Bacteria</taxon>
        <taxon>Bacillati</taxon>
        <taxon>Actinomycetota</taxon>
        <taxon>Actinomycetes</taxon>
        <taxon>Streptosporangiales</taxon>
        <taxon>Streptosporangiaceae</taxon>
        <taxon>Streptosporangium</taxon>
    </lineage>
</organism>
<protein>
    <submittedName>
        <fullName evidence="1">Uncharacterized protein</fullName>
    </submittedName>
</protein>
<gene>
    <name evidence="1" type="ORF">ACFOYY_40620</name>
</gene>
<reference evidence="2" key="1">
    <citation type="journal article" date="2019" name="Int. J. Syst. Evol. Microbiol.">
        <title>The Global Catalogue of Microorganisms (GCM) 10K type strain sequencing project: providing services to taxonomists for standard genome sequencing and annotation.</title>
        <authorList>
            <consortium name="The Broad Institute Genomics Platform"/>
            <consortium name="The Broad Institute Genome Sequencing Center for Infectious Disease"/>
            <person name="Wu L."/>
            <person name="Ma J."/>
        </authorList>
    </citation>
    <scope>NUCLEOTIDE SEQUENCE [LARGE SCALE GENOMIC DNA]</scope>
    <source>
        <strain evidence="2">TBRC 7912</strain>
    </source>
</reference>
<comment type="caution">
    <text evidence="1">The sequence shown here is derived from an EMBL/GenBank/DDBJ whole genome shotgun (WGS) entry which is preliminary data.</text>
</comment>